<dbReference type="EMBL" id="GGEC01069341">
    <property type="protein sequence ID" value="MBX49825.1"/>
    <property type="molecule type" value="Transcribed_RNA"/>
</dbReference>
<name>A0A2P2P4Z3_RHIMU</name>
<organism evidence="1">
    <name type="scientific">Rhizophora mucronata</name>
    <name type="common">Asiatic mangrove</name>
    <dbReference type="NCBI Taxonomy" id="61149"/>
    <lineage>
        <taxon>Eukaryota</taxon>
        <taxon>Viridiplantae</taxon>
        <taxon>Streptophyta</taxon>
        <taxon>Embryophyta</taxon>
        <taxon>Tracheophyta</taxon>
        <taxon>Spermatophyta</taxon>
        <taxon>Magnoliopsida</taxon>
        <taxon>eudicotyledons</taxon>
        <taxon>Gunneridae</taxon>
        <taxon>Pentapetalae</taxon>
        <taxon>rosids</taxon>
        <taxon>fabids</taxon>
        <taxon>Malpighiales</taxon>
        <taxon>Rhizophoraceae</taxon>
        <taxon>Rhizophora</taxon>
    </lineage>
</organism>
<proteinExistence type="predicted"/>
<accession>A0A2P2P4Z3</accession>
<evidence type="ECO:0000313" key="1">
    <source>
        <dbReference type="EMBL" id="MBX49825.1"/>
    </source>
</evidence>
<reference evidence="1" key="1">
    <citation type="submission" date="2018-02" db="EMBL/GenBank/DDBJ databases">
        <title>Rhizophora mucronata_Transcriptome.</title>
        <authorList>
            <person name="Meera S.P."/>
            <person name="Sreeshan A."/>
            <person name="Augustine A."/>
        </authorList>
    </citation>
    <scope>NUCLEOTIDE SEQUENCE</scope>
    <source>
        <tissue evidence="1">Leaf</tissue>
    </source>
</reference>
<dbReference type="AlphaFoldDB" id="A0A2P2P4Z3"/>
<protein>
    <submittedName>
        <fullName evidence="1">Uncharacterized protein</fullName>
    </submittedName>
</protein>
<sequence length="43" mass="4780">MGSQPRKMDKCFVINRNDVRISGIKLEEICCATALSEAIFGSF</sequence>